<feature type="domain" description="HTH araC/xylS-type" evidence="4">
    <location>
        <begin position="232"/>
        <end position="330"/>
    </location>
</feature>
<accession>A0A653E9U3</accession>
<dbReference type="EMBL" id="LR215729">
    <property type="protein sequence ID" value="VEV99508.1"/>
    <property type="molecule type" value="Genomic_DNA"/>
</dbReference>
<dbReference type="PANTHER" id="PTHR47894">
    <property type="entry name" value="HTH-TYPE TRANSCRIPTIONAL REGULATOR GADX"/>
    <property type="match status" value="1"/>
</dbReference>
<organism evidence="5">
    <name type="scientific">Pseudomonas marincola</name>
    <dbReference type="NCBI Taxonomy" id="437900"/>
    <lineage>
        <taxon>Bacteria</taxon>
        <taxon>Pseudomonadati</taxon>
        <taxon>Pseudomonadota</taxon>
        <taxon>Gammaproteobacteria</taxon>
        <taxon>Pseudomonadales</taxon>
        <taxon>Pseudomonadaceae</taxon>
        <taxon>Pseudomonas</taxon>
    </lineage>
</organism>
<dbReference type="InterPro" id="IPR009057">
    <property type="entry name" value="Homeodomain-like_sf"/>
</dbReference>
<keyword evidence="2" id="KW-0238">DNA-binding</keyword>
<protein>
    <submittedName>
        <fullName evidence="5">AraC family transcriptional regulator</fullName>
    </submittedName>
</protein>
<dbReference type="InterPro" id="IPR018060">
    <property type="entry name" value="HTH_AraC"/>
</dbReference>
<dbReference type="RefSeq" id="WP_150549541.1">
    <property type="nucleotide sequence ID" value="NZ_LR215729.2"/>
</dbReference>
<dbReference type="PANTHER" id="PTHR47894:SF4">
    <property type="entry name" value="HTH-TYPE TRANSCRIPTIONAL REGULATOR GADX"/>
    <property type="match status" value="1"/>
</dbReference>
<name>A0A653E9U3_9PSED</name>
<dbReference type="GO" id="GO:0003700">
    <property type="term" value="F:DNA-binding transcription factor activity"/>
    <property type="evidence" value="ECO:0007669"/>
    <property type="project" value="InterPro"/>
</dbReference>
<reference evidence="5" key="1">
    <citation type="submission" date="2019-02" db="EMBL/GenBank/DDBJ databases">
        <authorList>
            <consortium name="Genoscope - CEA"/>
            <person name="William W."/>
        </authorList>
    </citation>
    <scope>NUCLEOTIDE SEQUENCE [LARGE SCALE GENOMIC DNA]</scope>
    <source>
        <strain evidence="5">YSy11</strain>
    </source>
</reference>
<dbReference type="AlphaFoldDB" id="A0A653E9U3"/>
<keyword evidence="3" id="KW-0804">Transcription</keyword>
<gene>
    <name evidence="5" type="ORF">PMYSY11_4465</name>
</gene>
<dbReference type="GO" id="GO:0005829">
    <property type="term" value="C:cytosol"/>
    <property type="evidence" value="ECO:0007669"/>
    <property type="project" value="TreeGrafter"/>
</dbReference>
<dbReference type="SUPFAM" id="SSF46689">
    <property type="entry name" value="Homeodomain-like"/>
    <property type="match status" value="1"/>
</dbReference>
<dbReference type="GO" id="GO:0000976">
    <property type="term" value="F:transcription cis-regulatory region binding"/>
    <property type="evidence" value="ECO:0007669"/>
    <property type="project" value="TreeGrafter"/>
</dbReference>
<evidence type="ECO:0000259" key="4">
    <source>
        <dbReference type="PROSITE" id="PS01124"/>
    </source>
</evidence>
<evidence type="ECO:0000256" key="1">
    <source>
        <dbReference type="ARBA" id="ARBA00023015"/>
    </source>
</evidence>
<evidence type="ECO:0000256" key="3">
    <source>
        <dbReference type="ARBA" id="ARBA00023163"/>
    </source>
</evidence>
<dbReference type="Pfam" id="PF12833">
    <property type="entry name" value="HTH_18"/>
    <property type="match status" value="1"/>
</dbReference>
<dbReference type="Pfam" id="PF12625">
    <property type="entry name" value="Arabinose_bd"/>
    <property type="match status" value="1"/>
</dbReference>
<evidence type="ECO:0000256" key="2">
    <source>
        <dbReference type="ARBA" id="ARBA00023125"/>
    </source>
</evidence>
<evidence type="ECO:0000313" key="5">
    <source>
        <dbReference type="EMBL" id="VEV99508.1"/>
    </source>
</evidence>
<dbReference type="PROSITE" id="PS01124">
    <property type="entry name" value="HTH_ARAC_FAMILY_2"/>
    <property type="match status" value="1"/>
</dbReference>
<sequence length="343" mass="38880">MSDISRASSLARFYEFAQSQGIDPYEILSEVGLPRDIAEHPEELISYRKFTATLQLSAQRSANPLFGLQYGLFQGVSVFGPLLYLIRNTSNVGQALHELAHYYHLHSSAAQVVIEVHGNHATLSYTAEEQSLPGQRQAAELAMGVGHQLMRTLIGNRWQPETVMFQHAPGAPLAMYRRMLGATLQFNSTHNAWLFDSRFMNIPLETADAELHRLMRQHVDTLERVTVDQLPDHVQRVLRNLLPKGRVTVEQVAEYLVLSPRSLQRYLANEGTSFKILLDETRQAMARRYLSESTISFTQLAGLLGYSDLSAFSRAFQNWFDMSPTQWQKSNRQADTPNSPEQD</sequence>
<proteinExistence type="predicted"/>
<dbReference type="SMART" id="SM00342">
    <property type="entry name" value="HTH_ARAC"/>
    <property type="match status" value="1"/>
</dbReference>
<keyword evidence="1" id="KW-0805">Transcription regulation</keyword>
<dbReference type="InterPro" id="IPR032687">
    <property type="entry name" value="AraC-type_N"/>
</dbReference>
<dbReference type="Gene3D" id="1.10.10.60">
    <property type="entry name" value="Homeodomain-like"/>
    <property type="match status" value="1"/>
</dbReference>